<name>A0A4Q7P5Z2_9BACT</name>
<keyword evidence="2" id="KW-1185">Reference proteome</keyword>
<dbReference type="OrthoDB" id="853046at2"/>
<evidence type="ECO:0000313" key="2">
    <source>
        <dbReference type="Proteomes" id="UP000292209"/>
    </source>
</evidence>
<accession>A0A4Q7P5Z2</accession>
<gene>
    <name evidence="1" type="ORF">BC751_0917</name>
</gene>
<organism evidence="1 2">
    <name type="scientific">Cecembia calidifontis</name>
    <dbReference type="NCBI Taxonomy" id="1187080"/>
    <lineage>
        <taxon>Bacteria</taxon>
        <taxon>Pseudomonadati</taxon>
        <taxon>Bacteroidota</taxon>
        <taxon>Cytophagia</taxon>
        <taxon>Cytophagales</taxon>
        <taxon>Cyclobacteriaceae</taxon>
        <taxon>Cecembia</taxon>
    </lineage>
</organism>
<dbReference type="RefSeq" id="WP_130274503.1">
    <property type="nucleotide sequence ID" value="NZ_SGXG01000001.1"/>
</dbReference>
<proteinExistence type="predicted"/>
<sequence>MSQKRKTKEEIVAEYLTGNYTYRELGLKYDIPFRSICDWVLEYQGRKPTWREKMKRKREKEKGVKEPELPNEVKLLQKELKKKQQLHNKLLEEIINIANKETGTDWKKKLGTKQ</sequence>
<comment type="caution">
    <text evidence="1">The sequence shown here is derived from an EMBL/GenBank/DDBJ whole genome shotgun (WGS) entry which is preliminary data.</text>
</comment>
<evidence type="ECO:0008006" key="3">
    <source>
        <dbReference type="Google" id="ProtNLM"/>
    </source>
</evidence>
<dbReference type="Proteomes" id="UP000292209">
    <property type="component" value="Unassembled WGS sequence"/>
</dbReference>
<reference evidence="1 2" key="1">
    <citation type="submission" date="2019-02" db="EMBL/GenBank/DDBJ databases">
        <title>Genomic Encyclopedia of Archaeal and Bacterial Type Strains, Phase II (KMG-II): from individual species to whole genera.</title>
        <authorList>
            <person name="Goeker M."/>
        </authorList>
    </citation>
    <scope>NUCLEOTIDE SEQUENCE [LARGE SCALE GENOMIC DNA]</scope>
    <source>
        <strain evidence="1 2">DSM 21411</strain>
    </source>
</reference>
<protein>
    <recommendedName>
        <fullName evidence="3">Transposase</fullName>
    </recommendedName>
</protein>
<dbReference type="EMBL" id="SGXG01000001">
    <property type="protein sequence ID" value="RZS95394.1"/>
    <property type="molecule type" value="Genomic_DNA"/>
</dbReference>
<dbReference type="AlphaFoldDB" id="A0A4Q7P5Z2"/>
<dbReference type="GO" id="GO:0043565">
    <property type="term" value="F:sequence-specific DNA binding"/>
    <property type="evidence" value="ECO:0007669"/>
    <property type="project" value="InterPro"/>
</dbReference>
<evidence type="ECO:0000313" key="1">
    <source>
        <dbReference type="EMBL" id="RZS95394.1"/>
    </source>
</evidence>
<dbReference type="InterPro" id="IPR010921">
    <property type="entry name" value="Trp_repressor/repl_initiator"/>
</dbReference>
<dbReference type="SUPFAM" id="SSF48295">
    <property type="entry name" value="TrpR-like"/>
    <property type="match status" value="1"/>
</dbReference>